<name>A0A8S2X6T4_9BILA</name>
<dbReference type="AlphaFoldDB" id="A0A8S2X6T4"/>
<organism evidence="1 2">
    <name type="scientific">Didymodactylos carnosus</name>
    <dbReference type="NCBI Taxonomy" id="1234261"/>
    <lineage>
        <taxon>Eukaryota</taxon>
        <taxon>Metazoa</taxon>
        <taxon>Spiralia</taxon>
        <taxon>Gnathifera</taxon>
        <taxon>Rotifera</taxon>
        <taxon>Eurotatoria</taxon>
        <taxon>Bdelloidea</taxon>
        <taxon>Philodinida</taxon>
        <taxon>Philodinidae</taxon>
        <taxon>Didymodactylos</taxon>
    </lineage>
</organism>
<protein>
    <submittedName>
        <fullName evidence="1">Uncharacterized protein</fullName>
    </submittedName>
</protein>
<dbReference type="EMBL" id="CAJOBA010090192">
    <property type="protein sequence ID" value="CAF4481004.1"/>
    <property type="molecule type" value="Genomic_DNA"/>
</dbReference>
<evidence type="ECO:0000313" key="1">
    <source>
        <dbReference type="EMBL" id="CAF4481004.1"/>
    </source>
</evidence>
<feature type="non-terminal residue" evidence="1">
    <location>
        <position position="1"/>
    </location>
</feature>
<gene>
    <name evidence="1" type="ORF">TMI583_LOCUS47142</name>
</gene>
<reference evidence="1" key="1">
    <citation type="submission" date="2021-02" db="EMBL/GenBank/DDBJ databases">
        <authorList>
            <person name="Nowell W R."/>
        </authorList>
    </citation>
    <scope>NUCLEOTIDE SEQUENCE</scope>
</reference>
<proteinExistence type="predicted"/>
<sequence length="213" mass="24712">KSGRKRKSKDYELILNVNISSFIEKDETLKDEDYITKLTTFVISVCKEKNLNCIESSVRKEVVNQLALLRSEHKKNCRKTKKRASDSWSSKIIHINLEIPLDLLFSAPVLFDDAYIFKLPDNDVPKLCMTTDDNDDNTNDSQNIHFMKNSSVEIISENIVQVIIEKDLIRRIIPNNQFSDEKMIINFIRAIKNQMMELNISEDRISSSSIRRA</sequence>
<accession>A0A8S2X6T4</accession>
<evidence type="ECO:0000313" key="2">
    <source>
        <dbReference type="Proteomes" id="UP000682733"/>
    </source>
</evidence>
<feature type="non-terminal residue" evidence="1">
    <location>
        <position position="213"/>
    </location>
</feature>
<comment type="caution">
    <text evidence="1">The sequence shown here is derived from an EMBL/GenBank/DDBJ whole genome shotgun (WGS) entry which is preliminary data.</text>
</comment>
<dbReference type="Proteomes" id="UP000682733">
    <property type="component" value="Unassembled WGS sequence"/>
</dbReference>